<dbReference type="AlphaFoldDB" id="X0WCI2"/>
<sequence length="247" mass="24144">IEGSVRQAPYDIGADGTLGGNIPPSAAIAANPVSGVVPLVVSFSGTGSVDPDGSIVSYAWQFGDGTNGSGASVIHTYTSAGSYTARLTVTDNDGATGTTTRTITADDPAPESYTLAVYTVGSGSVSLSPAGGVYDDGTVVTLTATPVAGNTFTGWSGALSGSANPAQVTMNGNTSVTATFEAIPPDQYTLTVNTVGAGSVSLSPAGGVYDDGTVVTLTATPVAGNTFTGWSGALSGSANPAQVTMNG</sequence>
<proteinExistence type="predicted"/>
<organism evidence="2">
    <name type="scientific">marine sediment metagenome</name>
    <dbReference type="NCBI Taxonomy" id="412755"/>
    <lineage>
        <taxon>unclassified sequences</taxon>
        <taxon>metagenomes</taxon>
        <taxon>ecological metagenomes</taxon>
    </lineage>
</organism>
<feature type="non-terminal residue" evidence="2">
    <location>
        <position position="1"/>
    </location>
</feature>
<dbReference type="PROSITE" id="PS50093">
    <property type="entry name" value="PKD"/>
    <property type="match status" value="1"/>
</dbReference>
<comment type="caution">
    <text evidence="2">The sequence shown here is derived from an EMBL/GenBank/DDBJ whole genome shotgun (WGS) entry which is preliminary data.</text>
</comment>
<dbReference type="InterPro" id="IPR035986">
    <property type="entry name" value="PKD_dom_sf"/>
</dbReference>
<protein>
    <recommendedName>
        <fullName evidence="1">PKD domain-containing protein</fullName>
    </recommendedName>
</protein>
<reference evidence="2" key="1">
    <citation type="journal article" date="2014" name="Front. Microbiol.">
        <title>High frequency of phylogenetically diverse reductive dehalogenase-homologous genes in deep subseafloor sedimentary metagenomes.</title>
        <authorList>
            <person name="Kawai M."/>
            <person name="Futagami T."/>
            <person name="Toyoda A."/>
            <person name="Takaki Y."/>
            <person name="Nishi S."/>
            <person name="Hori S."/>
            <person name="Arai W."/>
            <person name="Tsubouchi T."/>
            <person name="Morono Y."/>
            <person name="Uchiyama I."/>
            <person name="Ito T."/>
            <person name="Fujiyama A."/>
            <person name="Inagaki F."/>
            <person name="Takami H."/>
        </authorList>
    </citation>
    <scope>NUCLEOTIDE SEQUENCE</scope>
    <source>
        <strain evidence="2">Expedition CK06-06</strain>
    </source>
</reference>
<dbReference type="InterPro" id="IPR022409">
    <property type="entry name" value="PKD/Chitinase_dom"/>
</dbReference>
<dbReference type="CDD" id="cd00146">
    <property type="entry name" value="PKD"/>
    <property type="match status" value="1"/>
</dbReference>
<dbReference type="InterPro" id="IPR000601">
    <property type="entry name" value="PKD_dom"/>
</dbReference>
<evidence type="ECO:0000313" key="2">
    <source>
        <dbReference type="EMBL" id="GAG28654.1"/>
    </source>
</evidence>
<feature type="non-terminal residue" evidence="2">
    <location>
        <position position="247"/>
    </location>
</feature>
<name>X0WCI2_9ZZZZ</name>
<dbReference type="Pfam" id="PF18998">
    <property type="entry name" value="Flg_new_2"/>
    <property type="match status" value="2"/>
</dbReference>
<dbReference type="InterPro" id="IPR013783">
    <property type="entry name" value="Ig-like_fold"/>
</dbReference>
<evidence type="ECO:0000259" key="1">
    <source>
        <dbReference type="PROSITE" id="PS50093"/>
    </source>
</evidence>
<dbReference type="InterPro" id="IPR044060">
    <property type="entry name" value="Bacterial_rp_domain"/>
</dbReference>
<accession>X0WCI2</accession>
<gene>
    <name evidence="2" type="ORF">S01H1_69680</name>
</gene>
<dbReference type="EMBL" id="BARS01046276">
    <property type="protein sequence ID" value="GAG28654.1"/>
    <property type="molecule type" value="Genomic_DNA"/>
</dbReference>
<dbReference type="Pfam" id="PF18911">
    <property type="entry name" value="PKD_4"/>
    <property type="match status" value="1"/>
</dbReference>
<dbReference type="Gene3D" id="2.60.40.10">
    <property type="entry name" value="Immunoglobulins"/>
    <property type="match status" value="1"/>
</dbReference>
<dbReference type="SUPFAM" id="SSF49299">
    <property type="entry name" value="PKD domain"/>
    <property type="match status" value="1"/>
</dbReference>
<feature type="domain" description="PKD" evidence="1">
    <location>
        <begin position="24"/>
        <end position="104"/>
    </location>
</feature>
<dbReference type="SMART" id="SM00089">
    <property type="entry name" value="PKD"/>
    <property type="match status" value="1"/>
</dbReference>